<dbReference type="InterPro" id="IPR003646">
    <property type="entry name" value="SH3-like_bac-type"/>
</dbReference>
<dbReference type="AlphaFoldDB" id="A0A9Q8Q1P2"/>
<proteinExistence type="predicted"/>
<dbReference type="EMBL" id="CP093245">
    <property type="protein sequence ID" value="UNH30835.1"/>
    <property type="molecule type" value="Genomic_DNA"/>
</dbReference>
<keyword evidence="1" id="KW-1133">Transmembrane helix</keyword>
<protein>
    <submittedName>
        <fullName evidence="3">SH3 domain-containing protein</fullName>
    </submittedName>
</protein>
<feature type="domain" description="SH3b" evidence="2">
    <location>
        <begin position="262"/>
        <end position="316"/>
    </location>
</feature>
<feature type="transmembrane region" description="Helical" evidence="1">
    <location>
        <begin position="195"/>
        <end position="217"/>
    </location>
</feature>
<evidence type="ECO:0000313" key="3">
    <source>
        <dbReference type="EMBL" id="UNH30835.1"/>
    </source>
</evidence>
<name>A0A9Q8Q1P2_9GAMM</name>
<evidence type="ECO:0000259" key="2">
    <source>
        <dbReference type="Pfam" id="PF08239"/>
    </source>
</evidence>
<accession>A0A9Q8Q1P2</accession>
<keyword evidence="1" id="KW-0812">Transmembrane</keyword>
<reference evidence="3" key="1">
    <citation type="submission" date="2022-03" db="EMBL/GenBank/DDBJ databases">
        <title>ESBL-producing Moellerella wisconsensis and Escherichia marmotae isolated from wild game meat.</title>
        <authorList>
            <person name="Biggel M."/>
        </authorList>
    </citation>
    <scope>NUCLEOTIDE SEQUENCE</scope>
    <source>
        <strain evidence="3">W51</strain>
    </source>
</reference>
<dbReference type="Pfam" id="PF08239">
    <property type="entry name" value="SH3_3"/>
    <property type="match status" value="1"/>
</dbReference>
<gene>
    <name evidence="3" type="ORF">MNY72_00445</name>
</gene>
<dbReference type="Proteomes" id="UP000829116">
    <property type="component" value="Chromosome"/>
</dbReference>
<organism evidence="3 4">
    <name type="scientific">Moellerella wisconsensis</name>
    <dbReference type="NCBI Taxonomy" id="158849"/>
    <lineage>
        <taxon>Bacteria</taxon>
        <taxon>Pseudomonadati</taxon>
        <taxon>Pseudomonadota</taxon>
        <taxon>Gammaproteobacteria</taxon>
        <taxon>Enterobacterales</taxon>
        <taxon>Morganellaceae</taxon>
        <taxon>Moellerella</taxon>
    </lineage>
</organism>
<dbReference type="RefSeq" id="WP_241542217.1">
    <property type="nucleotide sequence ID" value="NZ_CAWQWN010000001.1"/>
</dbReference>
<evidence type="ECO:0000313" key="4">
    <source>
        <dbReference type="Proteomes" id="UP000829116"/>
    </source>
</evidence>
<evidence type="ECO:0000256" key="1">
    <source>
        <dbReference type="SAM" id="Phobius"/>
    </source>
</evidence>
<keyword evidence="1" id="KW-0472">Membrane</keyword>
<sequence length="320" mass="36552">MSDIEKLLDSSLFKTIKSLRKQTTPLMAIVNQTSKMIPESLKQMQKVFPQQAAIEAAQKYSRSCNIIDFTWVASPVYQSAISSANSIASQIKLLESSWQLGQMVKGIFPLLKPLELGLSDHQLLESISKNYNLESIGIISKLKNSPLTKDYVYHEHDIEDVSIHYDDFYGLDNAIVAEVCGETDFFRLPPRLKQLIYYIIDKLVLPLVIGLISGYILSQYLQVQQDFTVLTSKAEVRQQARKMTSLYDKEVLKGLRVIIGNNVQLRTEPSMKSSVITLLDIGKIVRIVDKSDKVWLLVEIEEEDEFIQGWVSRRYTQHFN</sequence>
<dbReference type="Gene3D" id="2.30.30.40">
    <property type="entry name" value="SH3 Domains"/>
    <property type="match status" value="1"/>
</dbReference>